<dbReference type="RefSeq" id="WP_373867005.1">
    <property type="nucleotide sequence ID" value="NZ_QGTL01000011.1"/>
</dbReference>
<keyword evidence="1" id="KW-0472">Membrane</keyword>
<reference evidence="2 3" key="1">
    <citation type="submission" date="2018-05" db="EMBL/GenBank/DDBJ databases">
        <title>Genomic Encyclopedia of Type Strains, Phase IV (KMG-IV): sequencing the most valuable type-strain genomes for metagenomic binning, comparative biology and taxonomic classification.</title>
        <authorList>
            <person name="Goeker M."/>
        </authorList>
    </citation>
    <scope>NUCLEOTIDE SEQUENCE [LARGE SCALE GENOMIC DNA]</scope>
    <source>
        <strain evidence="2 3">DSM 44717</strain>
    </source>
</reference>
<dbReference type="EMBL" id="QGTL01000011">
    <property type="protein sequence ID" value="PWV71020.1"/>
    <property type="molecule type" value="Genomic_DNA"/>
</dbReference>
<dbReference type="AlphaFoldDB" id="A0A317N7A5"/>
<accession>A0A317N7A5</accession>
<organism evidence="2 3">
    <name type="scientific">Nocardia neocaledoniensis</name>
    <dbReference type="NCBI Taxonomy" id="236511"/>
    <lineage>
        <taxon>Bacteria</taxon>
        <taxon>Bacillati</taxon>
        <taxon>Actinomycetota</taxon>
        <taxon>Actinomycetes</taxon>
        <taxon>Mycobacteriales</taxon>
        <taxon>Nocardiaceae</taxon>
        <taxon>Nocardia</taxon>
    </lineage>
</organism>
<name>A0A317N7A5_9NOCA</name>
<dbReference type="SUPFAM" id="SSF103473">
    <property type="entry name" value="MFS general substrate transporter"/>
    <property type="match status" value="1"/>
</dbReference>
<sequence>MGTTVFMLAGLLPEVAGDLGIDLGRAGLLITAFAVGMIIGPPVMVPASTMSRRRAAICVEGRRFGMPSGTGVDRRIFLTGNHSASLLASARWADWLGCGTLRWRIKARM</sequence>
<evidence type="ECO:0000313" key="3">
    <source>
        <dbReference type="Proteomes" id="UP000246410"/>
    </source>
</evidence>
<gene>
    <name evidence="2" type="ORF">DFR69_1119</name>
</gene>
<evidence type="ECO:0008006" key="4">
    <source>
        <dbReference type="Google" id="ProtNLM"/>
    </source>
</evidence>
<evidence type="ECO:0000256" key="1">
    <source>
        <dbReference type="SAM" id="Phobius"/>
    </source>
</evidence>
<dbReference type="Proteomes" id="UP000246410">
    <property type="component" value="Unassembled WGS sequence"/>
</dbReference>
<keyword evidence="1" id="KW-0812">Transmembrane</keyword>
<dbReference type="InterPro" id="IPR036259">
    <property type="entry name" value="MFS_trans_sf"/>
</dbReference>
<evidence type="ECO:0000313" key="2">
    <source>
        <dbReference type="EMBL" id="PWV71020.1"/>
    </source>
</evidence>
<keyword evidence="1" id="KW-1133">Transmembrane helix</keyword>
<keyword evidence="3" id="KW-1185">Reference proteome</keyword>
<feature type="transmembrane region" description="Helical" evidence="1">
    <location>
        <begin position="27"/>
        <end position="45"/>
    </location>
</feature>
<comment type="caution">
    <text evidence="2">The sequence shown here is derived from an EMBL/GenBank/DDBJ whole genome shotgun (WGS) entry which is preliminary data.</text>
</comment>
<proteinExistence type="predicted"/>
<dbReference type="Gene3D" id="1.20.1250.20">
    <property type="entry name" value="MFS general substrate transporter like domains"/>
    <property type="match status" value="1"/>
</dbReference>
<protein>
    <recommendedName>
        <fullName evidence="4">Major facilitator superfamily (MFS) profile domain-containing protein</fullName>
    </recommendedName>
</protein>